<reference evidence="3 4" key="1">
    <citation type="submission" date="2016-11" db="EMBL/GenBank/DDBJ databases">
        <authorList>
            <person name="Jaros S."/>
            <person name="Januszkiewicz K."/>
            <person name="Wedrychowicz H."/>
        </authorList>
    </citation>
    <scope>NUCLEOTIDE SEQUENCE [LARGE SCALE GENOMIC DNA]</scope>
    <source>
        <strain evidence="3 4">DSM 21986</strain>
    </source>
</reference>
<feature type="region of interest" description="Disordered" evidence="1">
    <location>
        <begin position="77"/>
        <end position="102"/>
    </location>
</feature>
<feature type="compositionally biased region" description="Low complexity" evidence="1">
    <location>
        <begin position="80"/>
        <end position="96"/>
    </location>
</feature>
<dbReference type="EMBL" id="FQUS01000009">
    <property type="protein sequence ID" value="SHF50137.1"/>
    <property type="molecule type" value="Genomic_DNA"/>
</dbReference>
<sequence>MAASLQGWSQPAEAFENVIIHTADGEVVDGGTIVWRDGIIRSVGPEEEVTIPFDAYVRDGGDSLHVYPGFIDGMALWGSPDTDGPGGTPDEPGNPGYKRAGIQPQRYPSEHLKANDQALEKAAEMGFTTAALGLKGQMLPGQVDLFFIRGKQTPDNLLEEGVGVLAQFKEAKGPAYPSTTMGLMAQFRQLFYDAEALHRQQEYFASVSSSYPAPQKEKELEALYPVMKQKQPFFFVADSKENIERVLWLQDELGFDMVLVSGKEAYTKAQELRRREIPVLAGIDLPEKPDWMSTDDDGKDEKDRDTQPAEVTEEMQHFRERQQQAYKERINNINTLRESGVRVGYSSNGFNTSAIRKNLLILKEESGMNESQLLNILTQSTADILGYGQRLGDLEEGRLANFTVFDNPFTEEKAKGLFSVSNGEVTELDSESSN</sequence>
<dbReference type="Gene3D" id="3.20.20.140">
    <property type="entry name" value="Metal-dependent hydrolases"/>
    <property type="match status" value="1"/>
</dbReference>
<name>A0A1M5C6A3_9BACT</name>
<dbReference type="InterPro" id="IPR006680">
    <property type="entry name" value="Amidohydro-rel"/>
</dbReference>
<evidence type="ECO:0000313" key="3">
    <source>
        <dbReference type="EMBL" id="SHF50137.1"/>
    </source>
</evidence>
<evidence type="ECO:0000256" key="1">
    <source>
        <dbReference type="SAM" id="MobiDB-lite"/>
    </source>
</evidence>
<organism evidence="3 4">
    <name type="scientific">Fodinibius roseus</name>
    <dbReference type="NCBI Taxonomy" id="1194090"/>
    <lineage>
        <taxon>Bacteria</taxon>
        <taxon>Pseudomonadati</taxon>
        <taxon>Balneolota</taxon>
        <taxon>Balneolia</taxon>
        <taxon>Balneolales</taxon>
        <taxon>Balneolaceae</taxon>
        <taxon>Fodinibius</taxon>
    </lineage>
</organism>
<evidence type="ECO:0000313" key="4">
    <source>
        <dbReference type="Proteomes" id="UP000184041"/>
    </source>
</evidence>
<evidence type="ECO:0000259" key="2">
    <source>
        <dbReference type="Pfam" id="PF01979"/>
    </source>
</evidence>
<dbReference type="SUPFAM" id="SSF51338">
    <property type="entry name" value="Composite domain of metallo-dependent hydrolases"/>
    <property type="match status" value="1"/>
</dbReference>
<feature type="domain" description="Amidohydrolase-related" evidence="2">
    <location>
        <begin position="329"/>
        <end position="410"/>
    </location>
</feature>
<dbReference type="InterPro" id="IPR011059">
    <property type="entry name" value="Metal-dep_hydrolase_composite"/>
</dbReference>
<dbReference type="Pfam" id="PF01979">
    <property type="entry name" value="Amidohydro_1"/>
    <property type="match status" value="1"/>
</dbReference>
<dbReference type="Proteomes" id="UP000184041">
    <property type="component" value="Unassembled WGS sequence"/>
</dbReference>
<dbReference type="STRING" id="1194090.SAMN05443144_109110"/>
<feature type="region of interest" description="Disordered" evidence="1">
    <location>
        <begin position="286"/>
        <end position="312"/>
    </location>
</feature>
<dbReference type="AlphaFoldDB" id="A0A1M5C6A3"/>
<accession>A0A1M5C6A3</accession>
<keyword evidence="4" id="KW-1185">Reference proteome</keyword>
<dbReference type="GO" id="GO:0016810">
    <property type="term" value="F:hydrolase activity, acting on carbon-nitrogen (but not peptide) bonds"/>
    <property type="evidence" value="ECO:0007669"/>
    <property type="project" value="InterPro"/>
</dbReference>
<protein>
    <submittedName>
        <fullName evidence="3">Imidazolonepropionase</fullName>
    </submittedName>
</protein>
<proteinExistence type="predicted"/>
<gene>
    <name evidence="3" type="ORF">SAMN05443144_109110</name>
</gene>